<dbReference type="AlphaFoldDB" id="A0A9N8LZU3"/>
<dbReference type="Proteomes" id="UP000836404">
    <property type="component" value="Unassembled WGS sequence"/>
</dbReference>
<keyword evidence="2" id="KW-1185">Reference proteome</keyword>
<accession>A0A9N8LZU3</accession>
<gene>
    <name evidence="1" type="ORF">JKILLFL_G6140</name>
</gene>
<proteinExistence type="predicted"/>
<sequence length="33" mass="3596">MLEDVATAVQEVPVPAASPFEELRTLIKLDITV</sequence>
<comment type="caution">
    <text evidence="1">The sequence shown here is derived from an EMBL/GenBank/DDBJ whole genome shotgun (WGS) entry which is preliminary data.</text>
</comment>
<name>A0A9N8LZU3_9BASI</name>
<evidence type="ECO:0000313" key="2">
    <source>
        <dbReference type="Proteomes" id="UP000836404"/>
    </source>
</evidence>
<organism evidence="1 2">
    <name type="scientific">Tilletia laevis</name>
    <dbReference type="NCBI Taxonomy" id="157183"/>
    <lineage>
        <taxon>Eukaryota</taxon>
        <taxon>Fungi</taxon>
        <taxon>Dikarya</taxon>
        <taxon>Basidiomycota</taxon>
        <taxon>Ustilaginomycotina</taxon>
        <taxon>Exobasidiomycetes</taxon>
        <taxon>Tilletiales</taxon>
        <taxon>Tilletiaceae</taxon>
        <taxon>Tilletia</taxon>
    </lineage>
</organism>
<reference evidence="1 2" key="1">
    <citation type="submission" date="2020-10" db="EMBL/GenBank/DDBJ databases">
        <authorList>
            <person name="Sedaghatjoo S."/>
        </authorList>
    </citation>
    <scope>NUCLEOTIDE SEQUENCE [LARGE SCALE GENOMIC DNA]</scope>
    <source>
        <strain evidence="1 2">LLFL</strain>
    </source>
</reference>
<evidence type="ECO:0000313" key="1">
    <source>
        <dbReference type="EMBL" id="CAD6924301.1"/>
    </source>
</evidence>
<protein>
    <submittedName>
        <fullName evidence="1">Uncharacterized protein</fullName>
    </submittedName>
</protein>
<feature type="non-terminal residue" evidence="1">
    <location>
        <position position="1"/>
    </location>
</feature>
<dbReference type="EMBL" id="CAJHJF010002200">
    <property type="protein sequence ID" value="CAD6924301.1"/>
    <property type="molecule type" value="Genomic_DNA"/>
</dbReference>